<feature type="non-terminal residue" evidence="4">
    <location>
        <position position="316"/>
    </location>
</feature>
<dbReference type="AlphaFoldDB" id="A0A382FUB6"/>
<dbReference type="EMBL" id="UINC01051615">
    <property type="protein sequence ID" value="SVB65984.1"/>
    <property type="molecule type" value="Genomic_DNA"/>
</dbReference>
<dbReference type="SUPFAM" id="SSF53474">
    <property type="entry name" value="alpha/beta-Hydrolases"/>
    <property type="match status" value="1"/>
</dbReference>
<dbReference type="PROSITE" id="PS51257">
    <property type="entry name" value="PROKAR_LIPOPROTEIN"/>
    <property type="match status" value="1"/>
</dbReference>
<sequence>MRLKGSFLQRPMLLKLLVISFSIIVLTSCERTASQYAFQQGNFGVKVVNQLLLDFQKLEKQLPIRISYPDARGVFPVVIFSHGNGSKGDMYKGFTDFWASHGYVVIQPTHMDSRSLGFETKRDNLREMYSQMLYVTDSRRQDMSFILDSLELIQTMVPDLKGKMDTSKLVAAGHSMGAATAMLVSGMKLVNPMSGYEESSDENRFKALLMISDPGTMSLMPTDPWIGVTIPTFVSTGSNDFSEVGSARVKSPFKYEVPEALTKSSAPHHYVFIEGADHYLGGLICRTDVPGPFQYEALKIAAATSTTFLEAYVGNN</sequence>
<keyword evidence="2" id="KW-0442">Lipid degradation</keyword>
<evidence type="ECO:0000313" key="4">
    <source>
        <dbReference type="EMBL" id="SVB65984.1"/>
    </source>
</evidence>
<gene>
    <name evidence="4" type="ORF">METZ01_LOCUS218838</name>
</gene>
<dbReference type="GO" id="GO:0003847">
    <property type="term" value="F:1-alkyl-2-acetylglycerophosphocholine esterase activity"/>
    <property type="evidence" value="ECO:0007669"/>
    <property type="project" value="TreeGrafter"/>
</dbReference>
<proteinExistence type="predicted"/>
<dbReference type="PANTHER" id="PTHR10272:SF0">
    <property type="entry name" value="PLATELET-ACTIVATING FACTOR ACETYLHYDROLASE"/>
    <property type="match status" value="1"/>
</dbReference>
<accession>A0A382FUB6</accession>
<evidence type="ECO:0000256" key="3">
    <source>
        <dbReference type="ARBA" id="ARBA00023098"/>
    </source>
</evidence>
<keyword evidence="1" id="KW-0378">Hydrolase</keyword>
<evidence type="ECO:0000256" key="1">
    <source>
        <dbReference type="ARBA" id="ARBA00022801"/>
    </source>
</evidence>
<dbReference type="InterPro" id="IPR029058">
    <property type="entry name" value="AB_hydrolase_fold"/>
</dbReference>
<keyword evidence="3" id="KW-0443">Lipid metabolism</keyword>
<dbReference type="GO" id="GO:0016042">
    <property type="term" value="P:lipid catabolic process"/>
    <property type="evidence" value="ECO:0007669"/>
    <property type="project" value="UniProtKB-KW"/>
</dbReference>
<reference evidence="4" key="1">
    <citation type="submission" date="2018-05" db="EMBL/GenBank/DDBJ databases">
        <authorList>
            <person name="Lanie J.A."/>
            <person name="Ng W.-L."/>
            <person name="Kazmierczak K.M."/>
            <person name="Andrzejewski T.M."/>
            <person name="Davidsen T.M."/>
            <person name="Wayne K.J."/>
            <person name="Tettelin H."/>
            <person name="Glass J.I."/>
            <person name="Rusch D."/>
            <person name="Podicherti R."/>
            <person name="Tsui H.-C.T."/>
            <person name="Winkler M.E."/>
        </authorList>
    </citation>
    <scope>NUCLEOTIDE SEQUENCE</scope>
</reference>
<dbReference type="PANTHER" id="PTHR10272">
    <property type="entry name" value="PLATELET-ACTIVATING FACTOR ACETYLHYDROLASE"/>
    <property type="match status" value="1"/>
</dbReference>
<dbReference type="Pfam" id="PF07224">
    <property type="entry name" value="Chlorophyllase"/>
    <property type="match status" value="1"/>
</dbReference>
<dbReference type="Gene3D" id="3.40.50.1820">
    <property type="entry name" value="alpha/beta hydrolase"/>
    <property type="match status" value="1"/>
</dbReference>
<evidence type="ECO:0000256" key="2">
    <source>
        <dbReference type="ARBA" id="ARBA00022963"/>
    </source>
</evidence>
<protein>
    <recommendedName>
        <fullName evidence="5">AB hydrolase-1 domain-containing protein</fullName>
    </recommendedName>
</protein>
<name>A0A382FUB6_9ZZZZ</name>
<dbReference type="InterPro" id="IPR017395">
    <property type="entry name" value="Chlorophyllase-like"/>
</dbReference>
<evidence type="ECO:0008006" key="5">
    <source>
        <dbReference type="Google" id="ProtNLM"/>
    </source>
</evidence>
<organism evidence="4">
    <name type="scientific">marine metagenome</name>
    <dbReference type="NCBI Taxonomy" id="408172"/>
    <lineage>
        <taxon>unclassified sequences</taxon>
        <taxon>metagenomes</taxon>
        <taxon>ecological metagenomes</taxon>
    </lineage>
</organism>